<dbReference type="InterPro" id="IPR037175">
    <property type="entry name" value="KFase_sf"/>
</dbReference>
<dbReference type="VEuPathDB" id="FungiDB:PV10_03234"/>
<gene>
    <name evidence="2" type="ORF">B0A52_07208</name>
</gene>
<comment type="caution">
    <text evidence="2">The sequence shown here is derived from an EMBL/GenBank/DDBJ whole genome shotgun (WGS) entry which is preliminary data.</text>
</comment>
<evidence type="ECO:0008006" key="4">
    <source>
        <dbReference type="Google" id="ProtNLM"/>
    </source>
</evidence>
<dbReference type="GO" id="GO:0004061">
    <property type="term" value="F:arylformamidase activity"/>
    <property type="evidence" value="ECO:0007669"/>
    <property type="project" value="InterPro"/>
</dbReference>
<name>A0A438N0L6_EXOME</name>
<dbReference type="GO" id="GO:0019441">
    <property type="term" value="P:L-tryptophan catabolic process to kynurenine"/>
    <property type="evidence" value="ECO:0007669"/>
    <property type="project" value="InterPro"/>
</dbReference>
<sequence length="334" mass="37643">MQPEPLEGQQPRKLAIPEYSQLPRVPNMPQGCTWGLWDRPGHFDELGTLNLLTPPTVLSAKDEIQHGISVAVNWSLNNCQTPHSNRKPPTHTIIPLPDWVGHDDEIHMNTQSGSQWDGFRHWAHQPSQTYYNGVSHDEITNPATARPRNGIDQWSRRGGIVGRGVLLDYYAWAQDQGIQYSPIERHPISEKDLEAVAKSQGTIFRQGDILLIRCGFVTWYKQASPHERRAGTVDGMAWAGVEGTKDSVEWFWNRHFSAVAGDANVFEAWPAKDDRYRLHDNLIALFGMPVGEMFDLDELADVCKRLNKWSFFFTSAPLNFPGGIASPPNALCVL</sequence>
<dbReference type="EMBL" id="NAJM01000031">
    <property type="protein sequence ID" value="RVX69232.1"/>
    <property type="molecule type" value="Genomic_DNA"/>
</dbReference>
<accession>A0A438N0L6</accession>
<evidence type="ECO:0000313" key="3">
    <source>
        <dbReference type="Proteomes" id="UP000288859"/>
    </source>
</evidence>
<evidence type="ECO:0000256" key="1">
    <source>
        <dbReference type="ARBA" id="ARBA00007865"/>
    </source>
</evidence>
<dbReference type="SUPFAM" id="SSF102198">
    <property type="entry name" value="Putative cyclase"/>
    <property type="match status" value="1"/>
</dbReference>
<dbReference type="PANTHER" id="PTHR34861:SF10">
    <property type="entry name" value="CYCLASE"/>
    <property type="match status" value="1"/>
</dbReference>
<dbReference type="PANTHER" id="PTHR34861">
    <property type="match status" value="1"/>
</dbReference>
<dbReference type="Pfam" id="PF04199">
    <property type="entry name" value="Cyclase"/>
    <property type="match status" value="1"/>
</dbReference>
<dbReference type="InterPro" id="IPR007325">
    <property type="entry name" value="KFase/CYL"/>
</dbReference>
<dbReference type="AlphaFoldDB" id="A0A438N0L6"/>
<evidence type="ECO:0000313" key="2">
    <source>
        <dbReference type="EMBL" id="RVX69232.1"/>
    </source>
</evidence>
<comment type="similarity">
    <text evidence="1">Belongs to the Cyclase 1 superfamily.</text>
</comment>
<reference evidence="2 3" key="1">
    <citation type="submission" date="2017-03" db="EMBL/GenBank/DDBJ databases">
        <title>Genomes of endolithic fungi from Antarctica.</title>
        <authorList>
            <person name="Coleine C."/>
            <person name="Masonjones S."/>
            <person name="Stajich J.E."/>
        </authorList>
    </citation>
    <scope>NUCLEOTIDE SEQUENCE [LARGE SCALE GENOMIC DNA]</scope>
    <source>
        <strain evidence="2 3">CCFEE 6314</strain>
    </source>
</reference>
<protein>
    <recommendedName>
        <fullName evidence="4">Cyclase</fullName>
    </recommendedName>
</protein>
<proteinExistence type="inferred from homology"/>
<dbReference type="Proteomes" id="UP000288859">
    <property type="component" value="Unassembled WGS sequence"/>
</dbReference>
<organism evidence="2 3">
    <name type="scientific">Exophiala mesophila</name>
    <name type="common">Black yeast-like fungus</name>
    <dbReference type="NCBI Taxonomy" id="212818"/>
    <lineage>
        <taxon>Eukaryota</taxon>
        <taxon>Fungi</taxon>
        <taxon>Dikarya</taxon>
        <taxon>Ascomycota</taxon>
        <taxon>Pezizomycotina</taxon>
        <taxon>Eurotiomycetes</taxon>
        <taxon>Chaetothyriomycetidae</taxon>
        <taxon>Chaetothyriales</taxon>
        <taxon>Herpotrichiellaceae</taxon>
        <taxon>Exophiala</taxon>
    </lineage>
</organism>
<dbReference type="OrthoDB" id="5396at2759"/>
<dbReference type="Gene3D" id="3.50.30.50">
    <property type="entry name" value="Putative cyclase"/>
    <property type="match status" value="1"/>
</dbReference>